<comment type="caution">
    <text evidence="12">The sequence shown here is derived from an EMBL/GenBank/DDBJ whole genome shotgun (WGS) entry which is preliminary data.</text>
</comment>
<evidence type="ECO:0000256" key="8">
    <source>
        <dbReference type="ARBA" id="ARBA00023136"/>
    </source>
</evidence>
<dbReference type="EMBL" id="BMFY01000002">
    <property type="protein sequence ID" value="GGA06383.1"/>
    <property type="molecule type" value="Genomic_DNA"/>
</dbReference>
<evidence type="ECO:0000256" key="4">
    <source>
        <dbReference type="ARBA" id="ARBA00022475"/>
    </source>
</evidence>
<dbReference type="NCBIfam" id="TIGR02141">
    <property type="entry name" value="modB_ABC"/>
    <property type="match status" value="1"/>
</dbReference>
<feature type="domain" description="ABC transmembrane type-1" evidence="11">
    <location>
        <begin position="61"/>
        <end position="264"/>
    </location>
</feature>
<evidence type="ECO:0000313" key="12">
    <source>
        <dbReference type="EMBL" id="GGA06383.1"/>
    </source>
</evidence>
<accession>A0A8J2TW19</accession>
<evidence type="ECO:0000256" key="9">
    <source>
        <dbReference type="RuleBase" id="RU363032"/>
    </source>
</evidence>
<dbReference type="PANTHER" id="PTHR30183">
    <property type="entry name" value="MOLYBDENUM TRANSPORT SYSTEM PERMEASE PROTEIN MODB"/>
    <property type="match status" value="1"/>
</dbReference>
<evidence type="ECO:0000256" key="3">
    <source>
        <dbReference type="ARBA" id="ARBA00022448"/>
    </source>
</evidence>
<keyword evidence="7 9" id="KW-1133">Transmembrane helix</keyword>
<proteinExistence type="inferred from homology"/>
<dbReference type="PROSITE" id="PS50928">
    <property type="entry name" value="ABC_TM1"/>
    <property type="match status" value="1"/>
</dbReference>
<dbReference type="InterPro" id="IPR011867">
    <property type="entry name" value="ModB_ABC"/>
</dbReference>
<feature type="transmembrane region" description="Helical" evidence="9">
    <location>
        <begin position="190"/>
        <end position="208"/>
    </location>
</feature>
<dbReference type="PANTHER" id="PTHR30183:SF3">
    <property type="entry name" value="MOLYBDENUM TRANSPORT SYSTEM PERMEASE PROTEIN MODB"/>
    <property type="match status" value="1"/>
</dbReference>
<protein>
    <recommendedName>
        <fullName evidence="10">Molybdenum transport system permease</fullName>
    </recommendedName>
</protein>
<evidence type="ECO:0000256" key="2">
    <source>
        <dbReference type="ARBA" id="ARBA00007069"/>
    </source>
</evidence>
<feature type="transmembrane region" description="Helical" evidence="9">
    <location>
        <begin position="140"/>
        <end position="161"/>
    </location>
</feature>
<dbReference type="GO" id="GO:0015098">
    <property type="term" value="F:molybdate ion transmembrane transporter activity"/>
    <property type="evidence" value="ECO:0007669"/>
    <property type="project" value="UniProtKB-UniRule"/>
</dbReference>
<dbReference type="AlphaFoldDB" id="A0A8J2TW19"/>
<evidence type="ECO:0000256" key="10">
    <source>
        <dbReference type="RuleBase" id="RU365097"/>
    </source>
</evidence>
<organism evidence="12 13">
    <name type="scientific">Sediminivirga luteola</name>
    <dbReference type="NCBI Taxonomy" id="1774748"/>
    <lineage>
        <taxon>Bacteria</taxon>
        <taxon>Bacillati</taxon>
        <taxon>Actinomycetota</taxon>
        <taxon>Actinomycetes</taxon>
        <taxon>Micrococcales</taxon>
        <taxon>Brevibacteriaceae</taxon>
        <taxon>Sediminivirga</taxon>
    </lineage>
</organism>
<evidence type="ECO:0000256" key="6">
    <source>
        <dbReference type="ARBA" id="ARBA00022692"/>
    </source>
</evidence>
<comment type="subcellular location">
    <subcellularLocation>
        <location evidence="1 9">Cell membrane</location>
        <topology evidence="1 9">Multi-pass membrane protein</topology>
    </subcellularLocation>
</comment>
<evidence type="ECO:0000313" key="13">
    <source>
        <dbReference type="Proteomes" id="UP000616114"/>
    </source>
</evidence>
<feature type="transmembrane region" description="Helical" evidence="9">
    <location>
        <begin position="99"/>
        <end position="120"/>
    </location>
</feature>
<feature type="transmembrane region" description="Helical" evidence="9">
    <location>
        <begin position="248"/>
        <end position="270"/>
    </location>
</feature>
<keyword evidence="6 9" id="KW-0812">Transmembrane</keyword>
<reference evidence="12" key="2">
    <citation type="submission" date="2020-09" db="EMBL/GenBank/DDBJ databases">
        <authorList>
            <person name="Sun Q."/>
            <person name="Zhou Y."/>
        </authorList>
    </citation>
    <scope>NUCLEOTIDE SEQUENCE</scope>
    <source>
        <strain evidence="12">CGMCC 1.12785</strain>
    </source>
</reference>
<dbReference type="Pfam" id="PF00528">
    <property type="entry name" value="BPD_transp_1"/>
    <property type="match status" value="1"/>
</dbReference>
<keyword evidence="13" id="KW-1185">Reference proteome</keyword>
<evidence type="ECO:0000259" key="11">
    <source>
        <dbReference type="PROSITE" id="PS50928"/>
    </source>
</evidence>
<comment type="function">
    <text evidence="10">Part of the binding-protein-dependent transport system for molybdenum; probably responsible for the translocation of the substrate across the membrane.</text>
</comment>
<evidence type="ECO:0000256" key="1">
    <source>
        <dbReference type="ARBA" id="ARBA00004651"/>
    </source>
</evidence>
<keyword evidence="4 10" id="KW-1003">Cell membrane</keyword>
<sequence length="275" mass="28442">MPNPSTAAARRRVTRPAAWPLLVPAAVGFAFLLLPLLGLLAAVPWTRLPEVLGRREVAEALGLSLVSATSAALLCLVLGVPLAWWLSRMRFRGHGFVRALVLVPLVMPPVVGGTALLSTFGRSGLIGAPLHQTSGITVPYSTPAVIMAATFVSMPFLVVAVEGTLRGLDPRLETAARALGASRWYAFRRVLLPAVAPGVAAGMVLAWARALGEFGATIAFAGNLPGTTQTLPLAIYLSLSKDPAAASALSLVLLVASLLAIGLAGSAAPIRGGRR</sequence>
<dbReference type="Gene3D" id="1.10.3720.10">
    <property type="entry name" value="MetI-like"/>
    <property type="match status" value="1"/>
</dbReference>
<keyword evidence="5 10" id="KW-0500">Molybdenum</keyword>
<name>A0A8J2TW19_9MICO</name>
<evidence type="ECO:0000256" key="5">
    <source>
        <dbReference type="ARBA" id="ARBA00022505"/>
    </source>
</evidence>
<comment type="similarity">
    <text evidence="2 10">Belongs to the binding-protein-dependent transport system permease family. CysTW subfamily.</text>
</comment>
<feature type="transmembrane region" description="Helical" evidence="9">
    <location>
        <begin position="65"/>
        <end position="87"/>
    </location>
</feature>
<reference evidence="12" key="1">
    <citation type="journal article" date="2014" name="Int. J. Syst. Evol. Microbiol.">
        <title>Complete genome sequence of Corynebacterium casei LMG S-19264T (=DSM 44701T), isolated from a smear-ripened cheese.</title>
        <authorList>
            <consortium name="US DOE Joint Genome Institute (JGI-PGF)"/>
            <person name="Walter F."/>
            <person name="Albersmeier A."/>
            <person name="Kalinowski J."/>
            <person name="Ruckert C."/>
        </authorList>
    </citation>
    <scope>NUCLEOTIDE SEQUENCE</scope>
    <source>
        <strain evidence="12">CGMCC 1.12785</strain>
    </source>
</reference>
<keyword evidence="8 9" id="KW-0472">Membrane</keyword>
<dbReference type="NCBIfam" id="TIGR01581">
    <property type="entry name" value="Mo_ABC_porter"/>
    <property type="match status" value="1"/>
</dbReference>
<dbReference type="Proteomes" id="UP000616114">
    <property type="component" value="Unassembled WGS sequence"/>
</dbReference>
<feature type="transmembrane region" description="Helical" evidence="9">
    <location>
        <begin position="21"/>
        <end position="45"/>
    </location>
</feature>
<dbReference type="InterPro" id="IPR006469">
    <property type="entry name" value="NifC_ABC_porter"/>
</dbReference>
<dbReference type="InterPro" id="IPR035906">
    <property type="entry name" value="MetI-like_sf"/>
</dbReference>
<dbReference type="RefSeq" id="WP_188549486.1">
    <property type="nucleotide sequence ID" value="NZ_BMFY01000002.1"/>
</dbReference>
<gene>
    <name evidence="12" type="ORF">GCM10011333_06670</name>
</gene>
<dbReference type="SUPFAM" id="SSF161098">
    <property type="entry name" value="MetI-like"/>
    <property type="match status" value="1"/>
</dbReference>
<keyword evidence="3 9" id="KW-0813">Transport</keyword>
<dbReference type="CDD" id="cd06261">
    <property type="entry name" value="TM_PBP2"/>
    <property type="match status" value="1"/>
</dbReference>
<evidence type="ECO:0000256" key="7">
    <source>
        <dbReference type="ARBA" id="ARBA00022989"/>
    </source>
</evidence>
<dbReference type="InterPro" id="IPR000515">
    <property type="entry name" value="MetI-like"/>
</dbReference>
<dbReference type="GO" id="GO:0005886">
    <property type="term" value="C:plasma membrane"/>
    <property type="evidence" value="ECO:0007669"/>
    <property type="project" value="UniProtKB-SubCell"/>
</dbReference>